<evidence type="ECO:0000259" key="1">
    <source>
        <dbReference type="PROSITE" id="PS51384"/>
    </source>
</evidence>
<accession>A0AAW1S0P7</accession>
<proteinExistence type="predicted"/>
<dbReference type="SUPFAM" id="SSF52343">
    <property type="entry name" value="Ferredoxin reductase-like, C-terminal NADP-linked domain"/>
    <property type="match status" value="1"/>
</dbReference>
<dbReference type="InterPro" id="IPR039261">
    <property type="entry name" value="FNR_nucleotide-bd"/>
</dbReference>
<comment type="caution">
    <text evidence="2">The sequence shown here is derived from an EMBL/GenBank/DDBJ whole genome shotgun (WGS) entry which is preliminary data.</text>
</comment>
<dbReference type="Gene3D" id="3.40.50.80">
    <property type="entry name" value="Nucleotide-binding domain of ferredoxin-NADP reductase (FNR) module"/>
    <property type="match status" value="1"/>
</dbReference>
<dbReference type="PANTHER" id="PTHR47215">
    <property type="match status" value="1"/>
</dbReference>
<dbReference type="InterPro" id="IPR017927">
    <property type="entry name" value="FAD-bd_FR_type"/>
</dbReference>
<dbReference type="PROSITE" id="PS51384">
    <property type="entry name" value="FAD_FR"/>
    <property type="match status" value="1"/>
</dbReference>
<gene>
    <name evidence="2" type="ORF">WJX81_001667</name>
</gene>
<evidence type="ECO:0000313" key="2">
    <source>
        <dbReference type="EMBL" id="KAK9839211.1"/>
    </source>
</evidence>
<dbReference type="Proteomes" id="UP001445335">
    <property type="component" value="Unassembled WGS sequence"/>
</dbReference>
<dbReference type="EMBL" id="JALJOU010000017">
    <property type="protein sequence ID" value="KAK9839211.1"/>
    <property type="molecule type" value="Genomic_DNA"/>
</dbReference>
<keyword evidence="3" id="KW-1185">Reference proteome</keyword>
<sequence length="318" mass="33172">MPPGVQQGVRDARGELKYSAATVVENRAESADGSLRTLVLSVEDQVTFLEGRTMRRRQEAPRWVDAYMVPGQFVAVCHEGGAAAQRLYALANSPYAARRDSANLAASIIEVLVDRSGCADDRQLAQLGPGALLDVSNVIGRGYASLFNSYVGLLSALEDSRNLLMIGAGASGIAPLRSALEWAPVQAHATAHRVALFYAALDASRAGYIKDWDVWRGAGVRVEPCYLSADAAAAGVGAAGDGSPRNGAFAGPEPQAILAALEEAIFDGNGGLHGAVGGDPHNAAVLISGLPGDATAALTRRLTSEGIKGERILFCEFS</sequence>
<evidence type="ECO:0000313" key="3">
    <source>
        <dbReference type="Proteomes" id="UP001445335"/>
    </source>
</evidence>
<feature type="domain" description="FAD-binding FR-type" evidence="1">
    <location>
        <begin position="16"/>
        <end position="145"/>
    </location>
</feature>
<name>A0AAW1S0P7_9CHLO</name>
<dbReference type="PANTHER" id="PTHR47215:SF1">
    <property type="entry name" value="F9L1.8 PROTEIN"/>
    <property type="match status" value="1"/>
</dbReference>
<dbReference type="AlphaFoldDB" id="A0AAW1S0P7"/>
<protein>
    <recommendedName>
        <fullName evidence="1">FAD-binding FR-type domain-containing protein</fullName>
    </recommendedName>
</protein>
<organism evidence="2 3">
    <name type="scientific">Elliptochloris bilobata</name>
    <dbReference type="NCBI Taxonomy" id="381761"/>
    <lineage>
        <taxon>Eukaryota</taxon>
        <taxon>Viridiplantae</taxon>
        <taxon>Chlorophyta</taxon>
        <taxon>core chlorophytes</taxon>
        <taxon>Trebouxiophyceae</taxon>
        <taxon>Trebouxiophyceae incertae sedis</taxon>
        <taxon>Elliptochloris clade</taxon>
        <taxon>Elliptochloris</taxon>
    </lineage>
</organism>
<dbReference type="GO" id="GO:0016491">
    <property type="term" value="F:oxidoreductase activity"/>
    <property type="evidence" value="ECO:0007669"/>
    <property type="project" value="InterPro"/>
</dbReference>
<reference evidence="2 3" key="1">
    <citation type="journal article" date="2024" name="Nat. Commun.">
        <title>Phylogenomics reveals the evolutionary origins of lichenization in chlorophyte algae.</title>
        <authorList>
            <person name="Puginier C."/>
            <person name="Libourel C."/>
            <person name="Otte J."/>
            <person name="Skaloud P."/>
            <person name="Haon M."/>
            <person name="Grisel S."/>
            <person name="Petersen M."/>
            <person name="Berrin J.G."/>
            <person name="Delaux P.M."/>
            <person name="Dal Grande F."/>
            <person name="Keller J."/>
        </authorList>
    </citation>
    <scope>NUCLEOTIDE SEQUENCE [LARGE SCALE GENOMIC DNA]</scope>
    <source>
        <strain evidence="2 3">SAG 245.80</strain>
    </source>
</reference>